<evidence type="ECO:0000313" key="2">
    <source>
        <dbReference type="Proteomes" id="UP001060215"/>
    </source>
</evidence>
<dbReference type="Proteomes" id="UP001060215">
    <property type="component" value="Chromosome 2"/>
</dbReference>
<protein>
    <submittedName>
        <fullName evidence="1">LRR receptor-like serine/threonine-protein kinase</fullName>
    </submittedName>
</protein>
<organism evidence="1 2">
    <name type="scientific">Camellia lanceoleosa</name>
    <dbReference type="NCBI Taxonomy" id="1840588"/>
    <lineage>
        <taxon>Eukaryota</taxon>
        <taxon>Viridiplantae</taxon>
        <taxon>Streptophyta</taxon>
        <taxon>Embryophyta</taxon>
        <taxon>Tracheophyta</taxon>
        <taxon>Spermatophyta</taxon>
        <taxon>Magnoliopsida</taxon>
        <taxon>eudicotyledons</taxon>
        <taxon>Gunneridae</taxon>
        <taxon>Pentapetalae</taxon>
        <taxon>asterids</taxon>
        <taxon>Ericales</taxon>
        <taxon>Theaceae</taxon>
        <taxon>Camellia</taxon>
    </lineage>
</organism>
<reference evidence="1 2" key="1">
    <citation type="journal article" date="2022" name="Plant J.">
        <title>Chromosome-level genome of Camellia lanceoleosa provides a valuable resource for understanding genome evolution and self-incompatibility.</title>
        <authorList>
            <person name="Gong W."/>
            <person name="Xiao S."/>
            <person name="Wang L."/>
            <person name="Liao Z."/>
            <person name="Chang Y."/>
            <person name="Mo W."/>
            <person name="Hu G."/>
            <person name="Li W."/>
            <person name="Zhao G."/>
            <person name="Zhu H."/>
            <person name="Hu X."/>
            <person name="Ji K."/>
            <person name="Xiang X."/>
            <person name="Song Q."/>
            <person name="Yuan D."/>
            <person name="Jin S."/>
            <person name="Zhang L."/>
        </authorList>
    </citation>
    <scope>NUCLEOTIDE SEQUENCE [LARGE SCALE GENOMIC DNA]</scope>
    <source>
        <strain evidence="1">SQ_2022a</strain>
    </source>
</reference>
<comment type="caution">
    <text evidence="1">The sequence shown here is derived from an EMBL/GenBank/DDBJ whole genome shotgun (WGS) entry which is preliminary data.</text>
</comment>
<proteinExistence type="predicted"/>
<sequence>MPVNPWNLFFFSAFSLLLVTIASAVNSQGEALLSWKGSLNGSSMEALSNWDPTDETPCGWFGISCNFNKEVVELNLRYVDLLGNVPSNLTSLSSLNKLILSGLNLTATIPKEIGALKKLTYLDLSDNALTGQIPSEICNLSKLEELYLNSNRLEGSIPVEIGKLRSLKQMILYDNQLSGEIPNTIGHLMNLEVIRAGGNKNLQGFLPQQIGNCSNLTMLGLAETSISGFLPPTLGLLKKLETIAIYTALLSGQIPPELGDCTALRNIYLYENSLTGSIPTKLGNLNRLQNLLLWQNNLVGTIPPELGYCRDLLVIDLSVNSLTGTIPDTFGDLNSLQELQLSVNQISGEIPKKLGNCLNLNHIELDNNQFTGTIPEEFGNLKNLTLLFLWQNKLQGSIPSSLSSCFDLEAIDLSQNAFTGQIPKTIFELPNLNKFMILSNNFSGVIPPEIGKCSSLVRFRASDNKLTGSIPKEIGNLTNLNFLDLGLNRLTGAIPEEISGCRNLTFLDLHSNSIAGNLPENLNQLVYLQYVDVSDNLIGGTMSPSLGSLSLLAKLVLQQNRLSGSIPTQLGSCSKLQLLDLSSNELSGEIPASLGNIPALEIALNLSCNKLSGEIPADFTALNKLGILDLSHNNLTGDLKYLAKLQNLVVLNVSSNNFSGRLPETSFFAKLPVTVLAGNPNLCFPGNNCSAADGGSATHGAAARVAMVVLLCVACGLLLAALYIVLRGKTTSECDLEGENDVATPWEITLYQKLDLSIDEIAKSLIPTNVIGHGRSGFVFKANLSSGQTIAVKKFLWSEKLSAAAFSSEIGTLARIRHRNIVRLLGWGVNGKTKVLLYDYMRNGTLGGLLHGGGGMVVEWGMRLKIALGVAEGLAYLHHDCVPAIIHRDVKADNILLGDGYEACLADFGLARVGEDEDGSFSGTPFQFAGSYGYIAPEYANMLKITSKTDVYGYGVLLLEIITGKRPVDPSFSENQIHVIQWVRDHLKSKKDPIEIIDPKLQGHTDSQIQEMFQALGISLLCTSNRAQDRPAMKDIVALLREIQHEHVTSVEAQKPIKMSNAPSPNSAAVAIDKLMDLHGSSNCSLVYSSSSASFQ</sequence>
<keyword evidence="2" id="KW-1185">Reference proteome</keyword>
<name>A0ACC0HZR6_9ERIC</name>
<dbReference type="EMBL" id="CM045759">
    <property type="protein sequence ID" value="KAI8018208.1"/>
    <property type="molecule type" value="Genomic_DNA"/>
</dbReference>
<gene>
    <name evidence="1" type="ORF">LOK49_LG04G02104</name>
</gene>
<evidence type="ECO:0000313" key="1">
    <source>
        <dbReference type="EMBL" id="KAI8018208.1"/>
    </source>
</evidence>
<accession>A0ACC0HZR6</accession>